<dbReference type="InterPro" id="IPR009725">
    <property type="entry name" value="3_dmu_93_MTrfase"/>
</dbReference>
<dbReference type="EMBL" id="CP017316">
    <property type="protein sequence ID" value="AOT59123.1"/>
    <property type="molecule type" value="Genomic_DNA"/>
</dbReference>
<dbReference type="OrthoDB" id="9806473at2"/>
<evidence type="ECO:0000259" key="1">
    <source>
        <dbReference type="Pfam" id="PF06983"/>
    </source>
</evidence>
<evidence type="ECO:0000313" key="2">
    <source>
        <dbReference type="EMBL" id="AOT59123.1"/>
    </source>
</evidence>
<dbReference type="InterPro" id="IPR029068">
    <property type="entry name" value="Glyas_Bleomycin-R_OHBP_Dase"/>
</dbReference>
<dbReference type="Pfam" id="PF06983">
    <property type="entry name" value="3-dmu-9_3-mt"/>
    <property type="match status" value="1"/>
</dbReference>
<proteinExistence type="predicted"/>
<keyword evidence="3" id="KW-1185">Reference proteome</keyword>
<feature type="domain" description="PhnB-like" evidence="1">
    <location>
        <begin position="3"/>
        <end position="117"/>
    </location>
</feature>
<dbReference type="PATRIC" id="fig|285473.5.peg.2034"/>
<keyword evidence="2" id="KW-0808">Transferase</keyword>
<dbReference type="Proteomes" id="UP000095349">
    <property type="component" value="Chromosome"/>
</dbReference>
<reference evidence="2 3" key="1">
    <citation type="submission" date="2016-09" db="EMBL/GenBank/DDBJ databases">
        <title>Streptomyces rubrolavendulae MJM4426 Genome sequencing and assembly.</title>
        <authorList>
            <person name="Kim J.-G."/>
        </authorList>
    </citation>
    <scope>NUCLEOTIDE SEQUENCE [LARGE SCALE GENOMIC DNA]</scope>
    <source>
        <strain evidence="2 3">MJM4426</strain>
    </source>
</reference>
<accession>A0A1D8G114</accession>
<dbReference type="InterPro" id="IPR028973">
    <property type="entry name" value="PhnB-like"/>
</dbReference>
<dbReference type="GO" id="GO:0008168">
    <property type="term" value="F:methyltransferase activity"/>
    <property type="evidence" value="ECO:0007669"/>
    <property type="project" value="UniProtKB-KW"/>
</dbReference>
<evidence type="ECO:0000313" key="3">
    <source>
        <dbReference type="Proteomes" id="UP000095349"/>
    </source>
</evidence>
<dbReference type="GeneID" id="91403510"/>
<dbReference type="STRING" id="285473.A4G23_01955"/>
<dbReference type="Gene3D" id="3.10.180.10">
    <property type="entry name" value="2,3-Dihydroxybiphenyl 1,2-Dioxygenase, domain 1"/>
    <property type="match status" value="1"/>
</dbReference>
<dbReference type="AlphaFoldDB" id="A0A1D8G114"/>
<dbReference type="GO" id="GO:0032259">
    <property type="term" value="P:methylation"/>
    <property type="evidence" value="ECO:0007669"/>
    <property type="project" value="UniProtKB-KW"/>
</dbReference>
<name>A0A1D8G114_9ACTN</name>
<protein>
    <submittedName>
        <fullName evidence="2">3-demethylubiquinone-9 3-methyltransferase</fullName>
    </submittedName>
</protein>
<dbReference type="RefSeq" id="WP_031131127.1">
    <property type="nucleotide sequence ID" value="NZ_CP017316.1"/>
</dbReference>
<dbReference type="PANTHER" id="PTHR33990:SF2">
    <property type="entry name" value="PHNB-LIKE DOMAIN-CONTAINING PROTEIN"/>
    <property type="match status" value="1"/>
</dbReference>
<dbReference type="PIRSF" id="PIRSF021700">
    <property type="entry name" value="3_dmu_93_MTrfase"/>
    <property type="match status" value="1"/>
</dbReference>
<dbReference type="CDD" id="cd06588">
    <property type="entry name" value="PhnB_like"/>
    <property type="match status" value="1"/>
</dbReference>
<keyword evidence="2" id="KW-0489">Methyltransferase</keyword>
<organism evidence="2 3">
    <name type="scientific">Streptomyces rubrolavendulae</name>
    <dbReference type="NCBI Taxonomy" id="285473"/>
    <lineage>
        <taxon>Bacteria</taxon>
        <taxon>Bacillati</taxon>
        <taxon>Actinomycetota</taxon>
        <taxon>Actinomycetes</taxon>
        <taxon>Kitasatosporales</taxon>
        <taxon>Streptomycetaceae</taxon>
        <taxon>Streptomyces</taxon>
    </lineage>
</organism>
<sequence length="166" mass="18560">MQQKITPYLWFDGQAEEAAAYYTSIFEDSRIVRVDRYPEGTPMPAGSVMTVEFELAGQRYVAMNGGPEFTFSEAISLSVGCEDQEEVDYFWSRLSEGGEEGPCGWLKDRYGLSWQITPRVLEDMMRDPDPAKSRRAAEAMMGMKKLDVRALRDAFEGAGEGAGARS</sequence>
<dbReference type="PANTHER" id="PTHR33990">
    <property type="entry name" value="PROTEIN YJDN-RELATED"/>
    <property type="match status" value="1"/>
</dbReference>
<dbReference type="KEGG" id="srn:A4G23_01955"/>
<gene>
    <name evidence="2" type="ORF">A4G23_01955</name>
</gene>
<keyword evidence="2" id="KW-0830">Ubiquinone</keyword>
<dbReference type="SUPFAM" id="SSF54593">
    <property type="entry name" value="Glyoxalase/Bleomycin resistance protein/Dihydroxybiphenyl dioxygenase"/>
    <property type="match status" value="1"/>
</dbReference>